<evidence type="ECO:0000256" key="1">
    <source>
        <dbReference type="SAM" id="MobiDB-lite"/>
    </source>
</evidence>
<evidence type="ECO:0000313" key="2">
    <source>
        <dbReference type="EMBL" id="KAF7826292.1"/>
    </source>
</evidence>
<accession>A0A834TQU8</accession>
<dbReference type="EMBL" id="JAAIUW010000006">
    <property type="protein sequence ID" value="KAF7826292.1"/>
    <property type="molecule type" value="Genomic_DNA"/>
</dbReference>
<proteinExistence type="predicted"/>
<keyword evidence="3" id="KW-1185">Reference proteome</keyword>
<sequence>MESFSHNKKNGGERVSKNKRQYTDDDEQKSFSNKALCLTSIALKSKASHENLELKTCAIGMDGCVPEEDWQCPNCNNIDKLFEDVMVSSVNCSLCSKIRKILISSDAKEEMSKSCSTNQERERARVKEEVEWRMWIERDEEGVRSGRRECDDVDFMLFSQRLVGKKNNIVEKVTWSGLELDALCVGVHRYGQENWDTILANTSLRVLKDETPQDLCMK</sequence>
<organism evidence="2 3">
    <name type="scientific">Senna tora</name>
    <dbReference type="NCBI Taxonomy" id="362788"/>
    <lineage>
        <taxon>Eukaryota</taxon>
        <taxon>Viridiplantae</taxon>
        <taxon>Streptophyta</taxon>
        <taxon>Embryophyta</taxon>
        <taxon>Tracheophyta</taxon>
        <taxon>Spermatophyta</taxon>
        <taxon>Magnoliopsida</taxon>
        <taxon>eudicotyledons</taxon>
        <taxon>Gunneridae</taxon>
        <taxon>Pentapetalae</taxon>
        <taxon>rosids</taxon>
        <taxon>fabids</taxon>
        <taxon>Fabales</taxon>
        <taxon>Fabaceae</taxon>
        <taxon>Caesalpinioideae</taxon>
        <taxon>Cassia clade</taxon>
        <taxon>Senna</taxon>
    </lineage>
</organism>
<dbReference type="Proteomes" id="UP000634136">
    <property type="component" value="Unassembled WGS sequence"/>
</dbReference>
<dbReference type="OrthoDB" id="1750841at2759"/>
<reference evidence="2" key="1">
    <citation type="submission" date="2020-09" db="EMBL/GenBank/DDBJ databases">
        <title>Genome-Enabled Discovery of Anthraquinone Biosynthesis in Senna tora.</title>
        <authorList>
            <person name="Kang S.-H."/>
            <person name="Pandey R.P."/>
            <person name="Lee C.-M."/>
            <person name="Sim J.-S."/>
            <person name="Jeong J.-T."/>
            <person name="Choi B.-S."/>
            <person name="Jung M."/>
            <person name="Ginzburg D."/>
            <person name="Zhao K."/>
            <person name="Won S.Y."/>
            <person name="Oh T.-J."/>
            <person name="Yu Y."/>
            <person name="Kim N.-H."/>
            <person name="Lee O.R."/>
            <person name="Lee T.-H."/>
            <person name="Bashyal P."/>
            <person name="Kim T.-S."/>
            <person name="Lee W.-H."/>
            <person name="Kawkins C."/>
            <person name="Kim C.-K."/>
            <person name="Kim J.S."/>
            <person name="Ahn B.O."/>
            <person name="Rhee S.Y."/>
            <person name="Sohng J.K."/>
        </authorList>
    </citation>
    <scope>NUCLEOTIDE SEQUENCE</scope>
    <source>
        <tissue evidence="2">Leaf</tissue>
    </source>
</reference>
<name>A0A834TQU8_9FABA</name>
<feature type="region of interest" description="Disordered" evidence="1">
    <location>
        <begin position="1"/>
        <end position="27"/>
    </location>
</feature>
<evidence type="ECO:0000313" key="3">
    <source>
        <dbReference type="Proteomes" id="UP000634136"/>
    </source>
</evidence>
<gene>
    <name evidence="2" type="ORF">G2W53_017456</name>
</gene>
<dbReference type="AlphaFoldDB" id="A0A834TQU8"/>
<protein>
    <submittedName>
        <fullName evidence="2">Uncharacterized protein</fullName>
    </submittedName>
</protein>
<comment type="caution">
    <text evidence="2">The sequence shown here is derived from an EMBL/GenBank/DDBJ whole genome shotgun (WGS) entry which is preliminary data.</text>
</comment>